<keyword evidence="10" id="KW-1185">Reference proteome</keyword>
<feature type="transmembrane region" description="Helical" evidence="7">
    <location>
        <begin position="265"/>
        <end position="283"/>
    </location>
</feature>
<gene>
    <name evidence="9" type="primary">cps2E</name>
    <name evidence="9" type="ORF">GCM10011510_02490</name>
</gene>
<dbReference type="Pfam" id="PF02397">
    <property type="entry name" value="Bac_transf"/>
    <property type="match status" value="1"/>
</dbReference>
<evidence type="ECO:0000256" key="1">
    <source>
        <dbReference type="ARBA" id="ARBA00004141"/>
    </source>
</evidence>
<dbReference type="OrthoDB" id="9808602at2"/>
<comment type="similarity">
    <text evidence="2">Belongs to the bacterial sugar transferase family.</text>
</comment>
<evidence type="ECO:0000256" key="4">
    <source>
        <dbReference type="ARBA" id="ARBA00022692"/>
    </source>
</evidence>
<dbReference type="RefSeq" id="WP_068989705.1">
    <property type="nucleotide sequence ID" value="NZ_BMJN01000002.1"/>
</dbReference>
<evidence type="ECO:0000313" key="9">
    <source>
        <dbReference type="EMBL" id="GGE24905.1"/>
    </source>
</evidence>
<feature type="transmembrane region" description="Helical" evidence="7">
    <location>
        <begin position="36"/>
        <end position="54"/>
    </location>
</feature>
<keyword evidence="3 9" id="KW-0808">Transferase</keyword>
<dbReference type="InterPro" id="IPR003362">
    <property type="entry name" value="Bact_transf"/>
</dbReference>
<evidence type="ECO:0000256" key="5">
    <source>
        <dbReference type="ARBA" id="ARBA00022989"/>
    </source>
</evidence>
<keyword evidence="5 7" id="KW-1133">Transmembrane helix</keyword>
<name>A0A917A3G7_9STRE</name>
<dbReference type="GO" id="GO:0016780">
    <property type="term" value="F:phosphotransferase activity, for other substituted phosphate groups"/>
    <property type="evidence" value="ECO:0007669"/>
    <property type="project" value="TreeGrafter"/>
</dbReference>
<evidence type="ECO:0000259" key="8">
    <source>
        <dbReference type="Pfam" id="PF02397"/>
    </source>
</evidence>
<reference evidence="9" key="2">
    <citation type="submission" date="2020-09" db="EMBL/GenBank/DDBJ databases">
        <authorList>
            <person name="Sun Q."/>
            <person name="Zhou Y."/>
        </authorList>
    </citation>
    <scope>NUCLEOTIDE SEQUENCE</scope>
    <source>
        <strain evidence="9">CGMCC 1.15533</strain>
    </source>
</reference>
<proteinExistence type="inferred from homology"/>
<comment type="caution">
    <text evidence="9">The sequence shown here is derived from an EMBL/GenBank/DDBJ whole genome shotgun (WGS) entry which is preliminary data.</text>
</comment>
<evidence type="ECO:0000313" key="10">
    <source>
        <dbReference type="Proteomes" id="UP000660801"/>
    </source>
</evidence>
<dbReference type="GO" id="GO:0016020">
    <property type="term" value="C:membrane"/>
    <property type="evidence" value="ECO:0007669"/>
    <property type="project" value="UniProtKB-SubCell"/>
</dbReference>
<organism evidence="9 10">
    <name type="scientific">Streptococcus himalayensis</name>
    <dbReference type="NCBI Taxonomy" id="1888195"/>
    <lineage>
        <taxon>Bacteria</taxon>
        <taxon>Bacillati</taxon>
        <taxon>Bacillota</taxon>
        <taxon>Bacilli</taxon>
        <taxon>Lactobacillales</taxon>
        <taxon>Streptococcaceae</taxon>
        <taxon>Streptococcus</taxon>
    </lineage>
</organism>
<comment type="subcellular location">
    <subcellularLocation>
        <location evidence="1">Membrane</location>
        <topology evidence="1">Multi-pass membrane protein</topology>
    </subcellularLocation>
</comment>
<reference evidence="9" key="1">
    <citation type="journal article" date="2014" name="Int. J. Syst. Evol. Microbiol.">
        <title>Complete genome sequence of Corynebacterium casei LMG S-19264T (=DSM 44701T), isolated from a smear-ripened cheese.</title>
        <authorList>
            <consortium name="US DOE Joint Genome Institute (JGI-PGF)"/>
            <person name="Walter F."/>
            <person name="Albersmeier A."/>
            <person name="Kalinowski J."/>
            <person name="Ruckert C."/>
        </authorList>
    </citation>
    <scope>NUCLEOTIDE SEQUENCE</scope>
    <source>
        <strain evidence="9">CGMCC 1.15533</strain>
    </source>
</reference>
<evidence type="ECO:0000256" key="7">
    <source>
        <dbReference type="SAM" id="Phobius"/>
    </source>
</evidence>
<dbReference type="InterPro" id="IPR017475">
    <property type="entry name" value="EPS_sugar_tfrase"/>
</dbReference>
<evidence type="ECO:0000256" key="2">
    <source>
        <dbReference type="ARBA" id="ARBA00006464"/>
    </source>
</evidence>
<protein>
    <submittedName>
        <fullName evidence="9">Galactosyl transferase</fullName>
    </submittedName>
</protein>
<dbReference type="PANTHER" id="PTHR30576:SF10">
    <property type="entry name" value="SLL5057 PROTEIN"/>
    <property type="match status" value="1"/>
</dbReference>
<feature type="transmembrane region" description="Helical" evidence="7">
    <location>
        <begin position="74"/>
        <end position="91"/>
    </location>
</feature>
<feature type="transmembrane region" description="Helical" evidence="7">
    <location>
        <begin position="12"/>
        <end position="30"/>
    </location>
</feature>
<evidence type="ECO:0000256" key="6">
    <source>
        <dbReference type="ARBA" id="ARBA00023136"/>
    </source>
</evidence>
<dbReference type="EMBL" id="BMJN01000002">
    <property type="protein sequence ID" value="GGE24905.1"/>
    <property type="molecule type" value="Genomic_DNA"/>
</dbReference>
<feature type="domain" description="Bacterial sugar transferase" evidence="8">
    <location>
        <begin position="263"/>
        <end position="450"/>
    </location>
</feature>
<keyword evidence="6 7" id="KW-0472">Membrane</keyword>
<dbReference type="NCBIfam" id="TIGR03025">
    <property type="entry name" value="EPS_sugtrans"/>
    <property type="match status" value="1"/>
</dbReference>
<dbReference type="AlphaFoldDB" id="A0A917A3G7"/>
<accession>A0A917A3G7</accession>
<sequence>MFEERKDRLHNFIAVIQLVVVLLIASVISMVSHTDLTRSGIVILSFLHIVAFYLSSYSEKILRRGYLEEFVQTLRYSSCYAILTTFVSFMLKDNFSISRRGVLYFIAANLIGQYILNIFIKHYYRELYPRLKSSRKILVVTILDRADATLHRLMTSPAFNGNIVAISTVDSIAYRNPDIPFVVKEQLLSYATKSVVDEVLINLPSDYPIRDYIAQFENMGIQVNVVLNAFNFYPGEKKLREVGDFNVVTFSTNFYKPSHIFAKRLLDILGSLAGLFLCGIAYLCLASKIKKDGGPAIFKQERVGQNGRIFDFYKFRSMYMDAEERKKELMAHNTMTGGMFKMDDDPRITPIGRFMRRTSLDELPQFYNVLKGDMSLVGTRPPTKDEYEHYTPDQKRRLSFKPGITGLWQVSGRSEITDFEEVVKLDLEYIDGWTIWSDIKILLKTLKVVMMKDGAK</sequence>
<feature type="transmembrane region" description="Helical" evidence="7">
    <location>
        <begin position="103"/>
        <end position="124"/>
    </location>
</feature>
<dbReference type="PANTHER" id="PTHR30576">
    <property type="entry name" value="COLANIC BIOSYNTHESIS UDP-GLUCOSE LIPID CARRIER TRANSFERASE"/>
    <property type="match status" value="1"/>
</dbReference>
<keyword evidence="4 7" id="KW-0812">Transmembrane</keyword>
<evidence type="ECO:0000256" key="3">
    <source>
        <dbReference type="ARBA" id="ARBA00022679"/>
    </source>
</evidence>
<dbReference type="Proteomes" id="UP000660801">
    <property type="component" value="Unassembled WGS sequence"/>
</dbReference>